<dbReference type="PROSITE" id="PS50240">
    <property type="entry name" value="TRYPSIN_DOM"/>
    <property type="match status" value="1"/>
</dbReference>
<keyword evidence="3 8" id="KW-0645">Protease</keyword>
<evidence type="ECO:0000313" key="9">
    <source>
        <dbReference type="Proteomes" id="UP001596413"/>
    </source>
</evidence>
<proteinExistence type="predicted"/>
<sequence length="274" mass="28596">MHRRPRLIAVLLAVLAAAVAVLQPGPAAADGVVVGGHPARIDDSPWIVALASRARFGDARSGQFCAGVLVAPRKVVTVAHCLGRSVLGMPYRKVRDLRVIAGRGDLESSGGEEVPIRRAWVNPAYDAWTNEGDIAVITLARPVKTGKPIQLAEQADDPSYVSGRRALVYGWGDMAGDGSYASSLRAALVRVMPDASCGKAYPPGTPDGTYLPRTMLCAGVRAGGRDACQGDSGGPLVVGRRLVGLVSWGTGCGERGNPGVYTRIAGVARQVAEH</sequence>
<dbReference type="GO" id="GO:0008233">
    <property type="term" value="F:peptidase activity"/>
    <property type="evidence" value="ECO:0007669"/>
    <property type="project" value="UniProtKB-KW"/>
</dbReference>
<keyword evidence="4" id="KW-0378">Hydrolase</keyword>
<keyword evidence="5" id="KW-1015">Disulfide bond</keyword>
<dbReference type="RefSeq" id="WP_386413985.1">
    <property type="nucleotide sequence ID" value="NZ_JBHSZO010000013.1"/>
</dbReference>
<dbReference type="SMART" id="SM00020">
    <property type="entry name" value="Tryp_SPc"/>
    <property type="match status" value="1"/>
</dbReference>
<evidence type="ECO:0000256" key="4">
    <source>
        <dbReference type="ARBA" id="ARBA00022801"/>
    </source>
</evidence>
<evidence type="ECO:0000256" key="1">
    <source>
        <dbReference type="ARBA" id="ARBA00004613"/>
    </source>
</evidence>
<feature type="chain" id="PRO_5045653995" evidence="6">
    <location>
        <begin position="30"/>
        <end position="274"/>
    </location>
</feature>
<feature type="signal peptide" evidence="6">
    <location>
        <begin position="1"/>
        <end position="29"/>
    </location>
</feature>
<dbReference type="InterPro" id="IPR009003">
    <property type="entry name" value="Peptidase_S1_PA"/>
</dbReference>
<evidence type="ECO:0000256" key="3">
    <source>
        <dbReference type="ARBA" id="ARBA00022670"/>
    </source>
</evidence>
<evidence type="ECO:0000256" key="6">
    <source>
        <dbReference type="SAM" id="SignalP"/>
    </source>
</evidence>
<dbReference type="InterPro" id="IPR050127">
    <property type="entry name" value="Serine_Proteases_S1"/>
</dbReference>
<name>A0ABW2GGB7_9ACTN</name>
<organism evidence="8 9">
    <name type="scientific">Streptomyces polyrhachis</name>
    <dbReference type="NCBI Taxonomy" id="1282885"/>
    <lineage>
        <taxon>Bacteria</taxon>
        <taxon>Bacillati</taxon>
        <taxon>Actinomycetota</taxon>
        <taxon>Actinomycetes</taxon>
        <taxon>Kitasatosporales</taxon>
        <taxon>Streptomycetaceae</taxon>
        <taxon>Streptomyces</taxon>
    </lineage>
</organism>
<dbReference type="PANTHER" id="PTHR24264:SF65">
    <property type="entry name" value="SRCR DOMAIN-CONTAINING PROTEIN"/>
    <property type="match status" value="1"/>
</dbReference>
<dbReference type="InterPro" id="IPR001314">
    <property type="entry name" value="Peptidase_S1A"/>
</dbReference>
<dbReference type="PROSITE" id="PS00135">
    <property type="entry name" value="TRYPSIN_SER"/>
    <property type="match status" value="1"/>
</dbReference>
<dbReference type="InterPro" id="IPR001254">
    <property type="entry name" value="Trypsin_dom"/>
</dbReference>
<dbReference type="Proteomes" id="UP001596413">
    <property type="component" value="Unassembled WGS sequence"/>
</dbReference>
<reference evidence="9" key="1">
    <citation type="journal article" date="2019" name="Int. J. Syst. Evol. Microbiol.">
        <title>The Global Catalogue of Microorganisms (GCM) 10K type strain sequencing project: providing services to taxonomists for standard genome sequencing and annotation.</title>
        <authorList>
            <consortium name="The Broad Institute Genomics Platform"/>
            <consortium name="The Broad Institute Genome Sequencing Center for Infectious Disease"/>
            <person name="Wu L."/>
            <person name="Ma J."/>
        </authorList>
    </citation>
    <scope>NUCLEOTIDE SEQUENCE [LARGE SCALE GENOMIC DNA]</scope>
    <source>
        <strain evidence="9">CGMCC 1.13681</strain>
    </source>
</reference>
<keyword evidence="6" id="KW-0732">Signal</keyword>
<dbReference type="PRINTS" id="PR00722">
    <property type="entry name" value="CHYMOTRYPSIN"/>
</dbReference>
<dbReference type="Gene3D" id="2.40.10.10">
    <property type="entry name" value="Trypsin-like serine proteases"/>
    <property type="match status" value="1"/>
</dbReference>
<dbReference type="InterPro" id="IPR043504">
    <property type="entry name" value="Peptidase_S1_PA_chymotrypsin"/>
</dbReference>
<evidence type="ECO:0000256" key="2">
    <source>
        <dbReference type="ARBA" id="ARBA00022525"/>
    </source>
</evidence>
<gene>
    <name evidence="8" type="ORF">ACFQLX_10525</name>
</gene>
<dbReference type="Pfam" id="PF00089">
    <property type="entry name" value="Trypsin"/>
    <property type="match status" value="1"/>
</dbReference>
<dbReference type="CDD" id="cd00190">
    <property type="entry name" value="Tryp_SPc"/>
    <property type="match status" value="1"/>
</dbReference>
<evidence type="ECO:0000256" key="5">
    <source>
        <dbReference type="ARBA" id="ARBA00023157"/>
    </source>
</evidence>
<evidence type="ECO:0000259" key="7">
    <source>
        <dbReference type="PROSITE" id="PS50240"/>
    </source>
</evidence>
<dbReference type="SUPFAM" id="SSF50494">
    <property type="entry name" value="Trypsin-like serine proteases"/>
    <property type="match status" value="1"/>
</dbReference>
<dbReference type="PANTHER" id="PTHR24264">
    <property type="entry name" value="TRYPSIN-RELATED"/>
    <property type="match status" value="1"/>
</dbReference>
<comment type="subcellular location">
    <subcellularLocation>
        <location evidence="1">Secreted</location>
    </subcellularLocation>
</comment>
<evidence type="ECO:0000313" key="8">
    <source>
        <dbReference type="EMBL" id="MFC7218598.1"/>
    </source>
</evidence>
<comment type="caution">
    <text evidence="8">The sequence shown here is derived from an EMBL/GenBank/DDBJ whole genome shotgun (WGS) entry which is preliminary data.</text>
</comment>
<dbReference type="InterPro" id="IPR033116">
    <property type="entry name" value="TRYPSIN_SER"/>
</dbReference>
<keyword evidence="2" id="KW-0964">Secreted</keyword>
<keyword evidence="9" id="KW-1185">Reference proteome</keyword>
<feature type="domain" description="Peptidase S1" evidence="7">
    <location>
        <begin position="33"/>
        <end position="274"/>
    </location>
</feature>
<accession>A0ABW2GGB7</accession>
<dbReference type="EMBL" id="JBHSZO010000013">
    <property type="protein sequence ID" value="MFC7218598.1"/>
    <property type="molecule type" value="Genomic_DNA"/>
</dbReference>
<dbReference type="GO" id="GO:0006508">
    <property type="term" value="P:proteolysis"/>
    <property type="evidence" value="ECO:0007669"/>
    <property type="project" value="UniProtKB-KW"/>
</dbReference>
<protein>
    <submittedName>
        <fullName evidence="8">Serine protease</fullName>
    </submittedName>
</protein>